<dbReference type="PROSITE" id="PS50119">
    <property type="entry name" value="ZF_BBOX"/>
    <property type="match status" value="2"/>
</dbReference>
<dbReference type="SUPFAM" id="SSF57845">
    <property type="entry name" value="B-box zinc-binding domain"/>
    <property type="match status" value="1"/>
</dbReference>
<dbReference type="PANTHER" id="PTHR25462:SF307">
    <property type="entry name" value="TRIPARTITE MOTIF-CONTAINING PROTEIN 45"/>
    <property type="match status" value="1"/>
</dbReference>
<sequence length="581" mass="66333">MALSKPIAPESLHDAPDIGQHYVECATENCNKNCQYYCNPCHRPMCEQCKEEHFKNQATKNHEVVQYRQRTYQLPVEKCKDHPTKDIDMLCEECQVLLCSKCATANHRGHILTDLEAFYSERCKRCLEEIYKIHKYFLPTTQNLQKEIKEDATEIKIVLKDMRKIMKTEAETLKSLVDEMLSKNLEEADKVEESLIELLQSQDKTYSGYTSYLNDFIKELHGYLSPNDSLKLIIIAAKNLETQPIPDTSKPVLPIFTAGQYSKEVVSKLLGNIQISNTNPENRKIKPKEAVSIHLKPTVKQTKPSAEKQKLILSSSVTKIREFRVPAVGSACHLSMGKSGRLWVSDLWANLAEIDIEGNLLQKIRISFLGDKNGYHTVTRGGDLVYKDSKSIRRVTTDNKVTEFLKIGGWKPLSIHASLINGDILVGMKKNGKAKITRYRETGKEIQNILRETDGQELYRYPHYITENINGDICTSDIGKRAVVVVNKSGKRMFSYTAQNTEFHPYGICTDVLGHILVCDYDKWALFNSVHLLYQDGQFLCYILTKEQSVQNPTSVCVDDENNLYVGHRDTNIVTVYKYLQ</sequence>
<protein>
    <submittedName>
        <fullName evidence="4">Uncharacterized protein LOC111121576</fullName>
    </submittedName>
</protein>
<dbReference type="SUPFAM" id="SSF101898">
    <property type="entry name" value="NHL repeat"/>
    <property type="match status" value="1"/>
</dbReference>
<keyword evidence="1" id="KW-0862">Zinc</keyword>
<evidence type="ECO:0000259" key="2">
    <source>
        <dbReference type="PROSITE" id="PS50119"/>
    </source>
</evidence>
<evidence type="ECO:0000313" key="3">
    <source>
        <dbReference type="Proteomes" id="UP000694844"/>
    </source>
</evidence>
<dbReference type="PANTHER" id="PTHR25462">
    <property type="entry name" value="BONUS, ISOFORM C-RELATED"/>
    <property type="match status" value="1"/>
</dbReference>
<proteinExistence type="predicted"/>
<accession>A0A8B8CRZ6</accession>
<dbReference type="Gene3D" id="3.30.160.60">
    <property type="entry name" value="Classic Zinc Finger"/>
    <property type="match status" value="1"/>
</dbReference>
<feature type="domain" description="B box-type" evidence="2">
    <location>
        <begin position="20"/>
        <end position="67"/>
    </location>
</feature>
<gene>
    <name evidence="4" type="primary">LOC111121576</name>
</gene>
<reference evidence="4" key="1">
    <citation type="submission" date="2025-08" db="UniProtKB">
        <authorList>
            <consortium name="RefSeq"/>
        </authorList>
    </citation>
    <scope>IDENTIFICATION</scope>
    <source>
        <tissue evidence="4">Whole sample</tissue>
    </source>
</reference>
<dbReference type="Proteomes" id="UP000694844">
    <property type="component" value="Chromosome 2"/>
</dbReference>
<name>A0A8B8CRZ6_CRAVI</name>
<dbReference type="InterPro" id="IPR011042">
    <property type="entry name" value="6-blade_b-propeller_TolB-like"/>
</dbReference>
<dbReference type="RefSeq" id="XP_022318612.1">
    <property type="nucleotide sequence ID" value="XM_022462904.1"/>
</dbReference>
<keyword evidence="3" id="KW-1185">Reference proteome</keyword>
<dbReference type="InterPro" id="IPR047153">
    <property type="entry name" value="TRIM45/56/19-like"/>
</dbReference>
<dbReference type="KEGG" id="cvn:111121576"/>
<keyword evidence="1" id="KW-0479">Metal-binding</keyword>
<evidence type="ECO:0000313" key="4">
    <source>
        <dbReference type="RefSeq" id="XP_022318612.1"/>
    </source>
</evidence>
<dbReference type="GeneID" id="111121576"/>
<dbReference type="Pfam" id="PF00643">
    <property type="entry name" value="zf-B_box"/>
    <property type="match status" value="1"/>
</dbReference>
<dbReference type="CDD" id="cd19756">
    <property type="entry name" value="Bbox2"/>
    <property type="match status" value="1"/>
</dbReference>
<dbReference type="Gene3D" id="2.120.10.30">
    <property type="entry name" value="TolB, C-terminal domain"/>
    <property type="match status" value="1"/>
</dbReference>
<dbReference type="OrthoDB" id="6108862at2759"/>
<evidence type="ECO:0000256" key="1">
    <source>
        <dbReference type="PROSITE-ProRule" id="PRU00024"/>
    </source>
</evidence>
<dbReference type="AlphaFoldDB" id="A0A8B8CRZ6"/>
<dbReference type="SMART" id="SM00336">
    <property type="entry name" value="BBOX"/>
    <property type="match status" value="2"/>
</dbReference>
<feature type="domain" description="B box-type" evidence="2">
    <location>
        <begin position="74"/>
        <end position="115"/>
    </location>
</feature>
<dbReference type="InterPro" id="IPR000315">
    <property type="entry name" value="Znf_B-box"/>
</dbReference>
<organism evidence="3 4">
    <name type="scientific">Crassostrea virginica</name>
    <name type="common">Eastern oyster</name>
    <dbReference type="NCBI Taxonomy" id="6565"/>
    <lineage>
        <taxon>Eukaryota</taxon>
        <taxon>Metazoa</taxon>
        <taxon>Spiralia</taxon>
        <taxon>Lophotrochozoa</taxon>
        <taxon>Mollusca</taxon>
        <taxon>Bivalvia</taxon>
        <taxon>Autobranchia</taxon>
        <taxon>Pteriomorphia</taxon>
        <taxon>Ostreida</taxon>
        <taxon>Ostreoidea</taxon>
        <taxon>Ostreidae</taxon>
        <taxon>Crassostrea</taxon>
    </lineage>
</organism>
<dbReference type="GO" id="GO:0008270">
    <property type="term" value="F:zinc ion binding"/>
    <property type="evidence" value="ECO:0007669"/>
    <property type="project" value="UniProtKB-KW"/>
</dbReference>
<keyword evidence="1" id="KW-0863">Zinc-finger</keyword>